<accession>A0ABV1RMH9</accession>
<proteinExistence type="predicted"/>
<evidence type="ECO:0000313" key="2">
    <source>
        <dbReference type="Proteomes" id="UP001467690"/>
    </source>
</evidence>
<reference evidence="1 2" key="1">
    <citation type="submission" date="2024-06" db="EMBL/GenBank/DDBJ databases">
        <authorList>
            <person name="Chen R.Y."/>
        </authorList>
    </citation>
    <scope>NUCLEOTIDE SEQUENCE [LARGE SCALE GENOMIC DNA]</scope>
    <source>
        <strain evidence="1 2">D2</strain>
    </source>
</reference>
<gene>
    <name evidence="1" type="ORF">ABS311_19940</name>
</gene>
<keyword evidence="2" id="KW-1185">Reference proteome</keyword>
<dbReference type="EMBL" id="JBELOE010000284">
    <property type="protein sequence ID" value="MER2494154.1"/>
    <property type="molecule type" value="Genomic_DNA"/>
</dbReference>
<organism evidence="1 2">
    <name type="scientific">Catenovulum sediminis</name>
    <dbReference type="NCBI Taxonomy" id="1740262"/>
    <lineage>
        <taxon>Bacteria</taxon>
        <taxon>Pseudomonadati</taxon>
        <taxon>Pseudomonadota</taxon>
        <taxon>Gammaproteobacteria</taxon>
        <taxon>Alteromonadales</taxon>
        <taxon>Alteromonadaceae</taxon>
        <taxon>Catenovulum</taxon>
    </lineage>
</organism>
<evidence type="ECO:0000313" key="1">
    <source>
        <dbReference type="EMBL" id="MER2494154.1"/>
    </source>
</evidence>
<protein>
    <recommendedName>
        <fullName evidence="3">Prephenate dehydrogenase</fullName>
    </recommendedName>
</protein>
<comment type="caution">
    <text evidence="1">The sequence shown here is derived from an EMBL/GenBank/DDBJ whole genome shotgun (WGS) entry which is preliminary data.</text>
</comment>
<sequence>MKKQVMQKIIEAIRENLALAYQKAIDCDAMLEQLKEQGHGQFSAIFSDGFNTKADRFLPYVEEVAASFYPITQLSVNQQNQLNAAEFSDIIKQLEIIFATQTKFQQTFVEDSQ</sequence>
<dbReference type="RefSeq" id="WP_246072187.1">
    <property type="nucleotide sequence ID" value="NZ_CP041660.1"/>
</dbReference>
<evidence type="ECO:0008006" key="3">
    <source>
        <dbReference type="Google" id="ProtNLM"/>
    </source>
</evidence>
<dbReference type="Proteomes" id="UP001467690">
    <property type="component" value="Unassembled WGS sequence"/>
</dbReference>
<name>A0ABV1RMH9_9ALTE</name>